<sequence>MSANCSDMEKIPRMKASTGPEWDSVQIKISKDGSTPVVNVAWKLRGDGSLRAIRGSEINIRDENTNQSVCEQINFSVKNMENSKEERWTFSLDVVVEPTHTYTVTLFHFPEPDIGHYRIVNQTPVPGDSPLDRDSDKHFKSLSHFILQIQPYFIGCKNNCESSRSIKICLGTMLIFVGVLFPLNALKKITPASADKQQPEVFQVQERKRVLVIYSLDHLLYKNIVLKFSAFLAAKCGTDVVVDLLDSTRLGILGSIQWLEWHKEQIERSSDKILILCSRGVQAKWRAMCGGKQVFLREDALSPIGDTLTPSLTLLTPYFIRSASFEKYIVAYFDDVCSEEDIPLPFKITVRYKLMKQFEEVFFRILNTEKHEPGRVKQINGLSEDKYHECPSGGALKDAVEAFRKYQLQHPYWFQEELLERSELEDLEATEECDEQKIRITDHLACVFNSVQLISDMEIQNSVVTINETKIQLAEMHEMGSTLEFNSHAVQGIQLL</sequence>
<keyword evidence="5" id="KW-1133">Transmembrane helix</keyword>
<organism evidence="10 11">
    <name type="scientific">Xiphophorus couchianus</name>
    <name type="common">Monterrey platyfish</name>
    <dbReference type="NCBI Taxonomy" id="32473"/>
    <lineage>
        <taxon>Eukaryota</taxon>
        <taxon>Metazoa</taxon>
        <taxon>Chordata</taxon>
        <taxon>Craniata</taxon>
        <taxon>Vertebrata</taxon>
        <taxon>Euteleostomi</taxon>
        <taxon>Actinopterygii</taxon>
        <taxon>Neopterygii</taxon>
        <taxon>Teleostei</taxon>
        <taxon>Neoteleostei</taxon>
        <taxon>Acanthomorphata</taxon>
        <taxon>Ovalentaria</taxon>
        <taxon>Atherinomorphae</taxon>
        <taxon>Cyprinodontiformes</taxon>
        <taxon>Poeciliidae</taxon>
        <taxon>Poeciliinae</taxon>
        <taxon>Xiphophorus</taxon>
    </lineage>
</organism>
<comment type="subcellular location">
    <subcellularLocation>
        <location evidence="1">Cell membrane</location>
        <topology evidence="1">Single-pass type I membrane protein</topology>
    </subcellularLocation>
</comment>
<evidence type="ECO:0000256" key="5">
    <source>
        <dbReference type="ARBA" id="ARBA00022989"/>
    </source>
</evidence>
<dbReference type="InterPro" id="IPR038683">
    <property type="entry name" value="IL17RA/B_FnIII-like_1_sf"/>
</dbReference>
<reference evidence="10" key="1">
    <citation type="submission" date="2025-08" db="UniProtKB">
        <authorList>
            <consortium name="Ensembl"/>
        </authorList>
    </citation>
    <scope>IDENTIFICATION</scope>
</reference>
<dbReference type="PANTHER" id="PTHR15583">
    <property type="entry name" value="INTERLEUKIN-17 RECEPTOR"/>
    <property type="match status" value="1"/>
</dbReference>
<evidence type="ECO:0000259" key="9">
    <source>
        <dbReference type="PROSITE" id="PS51534"/>
    </source>
</evidence>
<evidence type="ECO:0000256" key="2">
    <source>
        <dbReference type="ARBA" id="ARBA00022475"/>
    </source>
</evidence>
<dbReference type="STRING" id="32473.ENSXCOP00000027926"/>
<dbReference type="GeneTree" id="ENSGT00940000159018"/>
<evidence type="ECO:0000256" key="8">
    <source>
        <dbReference type="ARBA" id="ARBA00023180"/>
    </source>
</evidence>
<accession>A0A3B5MW88</accession>
<evidence type="ECO:0000256" key="7">
    <source>
        <dbReference type="ARBA" id="ARBA00023170"/>
    </source>
</evidence>
<keyword evidence="7" id="KW-0675">Receptor</keyword>
<dbReference type="AlphaFoldDB" id="A0A3B5MW88"/>
<keyword evidence="6" id="KW-0472">Membrane</keyword>
<evidence type="ECO:0000256" key="1">
    <source>
        <dbReference type="ARBA" id="ARBA00004251"/>
    </source>
</evidence>
<dbReference type="PANTHER" id="PTHR15583:SF22">
    <property type="entry name" value="INTERLEUKIN-17 RECEPTOR A-LIKE"/>
    <property type="match status" value="1"/>
</dbReference>
<reference evidence="10" key="2">
    <citation type="submission" date="2025-09" db="UniProtKB">
        <authorList>
            <consortium name="Ensembl"/>
        </authorList>
    </citation>
    <scope>IDENTIFICATION</scope>
</reference>
<dbReference type="PROSITE" id="PS51534">
    <property type="entry name" value="SEFIR"/>
    <property type="match status" value="1"/>
</dbReference>
<proteinExistence type="predicted"/>
<keyword evidence="4" id="KW-0732">Signal</keyword>
<evidence type="ECO:0000313" key="11">
    <source>
        <dbReference type="Proteomes" id="UP000261380"/>
    </source>
</evidence>
<dbReference type="InterPro" id="IPR032356">
    <property type="entry name" value="IL17R_A/B_N"/>
</dbReference>
<dbReference type="FunFam" id="3.40.50.11530:FF:000002">
    <property type="entry name" value="Interleukin 17 receptor A"/>
    <property type="match status" value="1"/>
</dbReference>
<dbReference type="InterPro" id="IPR013568">
    <property type="entry name" value="SEFIR_dom"/>
</dbReference>
<keyword evidence="11" id="KW-1185">Reference proteome</keyword>
<feature type="domain" description="SEFIR" evidence="9">
    <location>
        <begin position="207"/>
        <end position="363"/>
    </location>
</feature>
<name>A0A3B5MW88_9TELE</name>
<dbReference type="Gene3D" id="3.40.50.11530">
    <property type="match status" value="1"/>
</dbReference>
<protein>
    <recommendedName>
        <fullName evidence="9">SEFIR domain-containing protein</fullName>
    </recommendedName>
</protein>
<keyword evidence="8" id="KW-0325">Glycoprotein</keyword>
<dbReference type="Pfam" id="PF16556">
    <property type="entry name" value="IL17R_fnIII_D1"/>
    <property type="match status" value="1"/>
</dbReference>
<dbReference type="Gene3D" id="2.60.40.2160">
    <property type="entry name" value="Interleukin-17 receptor A/B, fibronectin-III-like domain 1"/>
    <property type="match status" value="1"/>
</dbReference>
<evidence type="ECO:0000313" key="10">
    <source>
        <dbReference type="Ensembl" id="ENSXCOP00000027926.1"/>
    </source>
</evidence>
<dbReference type="Ensembl" id="ENSXCOT00000028262.1">
    <property type="protein sequence ID" value="ENSXCOP00000027926.1"/>
    <property type="gene ID" value="ENSXCOG00000020826.1"/>
</dbReference>
<dbReference type="Pfam" id="PF08357">
    <property type="entry name" value="SEFIR"/>
    <property type="match status" value="1"/>
</dbReference>
<evidence type="ECO:0000256" key="4">
    <source>
        <dbReference type="ARBA" id="ARBA00022729"/>
    </source>
</evidence>
<dbReference type="Proteomes" id="UP000261380">
    <property type="component" value="Unplaced"/>
</dbReference>
<dbReference type="GO" id="GO:0005886">
    <property type="term" value="C:plasma membrane"/>
    <property type="evidence" value="ECO:0007669"/>
    <property type="project" value="UniProtKB-SubCell"/>
</dbReference>
<keyword evidence="3" id="KW-0812">Transmembrane</keyword>
<evidence type="ECO:0000256" key="6">
    <source>
        <dbReference type="ARBA" id="ARBA00023136"/>
    </source>
</evidence>
<dbReference type="GO" id="GO:0030368">
    <property type="term" value="F:interleukin-17 receptor activity"/>
    <property type="evidence" value="ECO:0007669"/>
    <property type="project" value="InterPro"/>
</dbReference>
<evidence type="ECO:0000256" key="3">
    <source>
        <dbReference type="ARBA" id="ARBA00022692"/>
    </source>
</evidence>
<keyword evidence="2" id="KW-1003">Cell membrane</keyword>
<dbReference type="InterPro" id="IPR039465">
    <property type="entry name" value="IL-17_rcpt-like"/>
</dbReference>